<gene>
    <name evidence="1" type="ORF">ERS852574_00651</name>
</gene>
<name>A0A173RIT2_9FIRM</name>
<dbReference type="AlphaFoldDB" id="A0A173RIT2"/>
<dbReference type="EMBL" id="CYXR01000003">
    <property type="protein sequence ID" value="CUM77539.1"/>
    <property type="molecule type" value="Genomic_DNA"/>
</dbReference>
<accession>A0A173RIT2</accession>
<proteinExistence type="predicted"/>
<reference evidence="1 2" key="1">
    <citation type="submission" date="2015-09" db="EMBL/GenBank/DDBJ databases">
        <authorList>
            <consortium name="Pathogen Informatics"/>
        </authorList>
    </citation>
    <scope>NUCLEOTIDE SEQUENCE [LARGE SCALE GENOMIC DNA]</scope>
    <source>
        <strain evidence="1 2">2789STDY5834962</strain>
    </source>
</reference>
<evidence type="ECO:0008006" key="3">
    <source>
        <dbReference type="Google" id="ProtNLM"/>
    </source>
</evidence>
<dbReference type="Proteomes" id="UP000095727">
    <property type="component" value="Unassembled WGS sequence"/>
</dbReference>
<sequence>MREVKRPVFSFRLNLDNPDHKKAWEILQSVPDGQKSSYLVQVILKDQENNQLEKSIRQAIREELAGVSISGSGERVSKKEEIPSQMLDFLSGLEDAF</sequence>
<organism evidence="1 2">
    <name type="scientific">Coprococcus comes</name>
    <dbReference type="NCBI Taxonomy" id="410072"/>
    <lineage>
        <taxon>Bacteria</taxon>
        <taxon>Bacillati</taxon>
        <taxon>Bacillota</taxon>
        <taxon>Clostridia</taxon>
        <taxon>Lachnospirales</taxon>
        <taxon>Lachnospiraceae</taxon>
        <taxon>Coprococcus</taxon>
    </lineage>
</organism>
<evidence type="ECO:0000313" key="1">
    <source>
        <dbReference type="EMBL" id="CUM77539.1"/>
    </source>
</evidence>
<dbReference type="RefSeq" id="WP_055155764.1">
    <property type="nucleotide sequence ID" value="NZ_CYXR01000003.1"/>
</dbReference>
<evidence type="ECO:0000313" key="2">
    <source>
        <dbReference type="Proteomes" id="UP000095727"/>
    </source>
</evidence>
<protein>
    <recommendedName>
        <fullName evidence="3">Plasmid segregation centromere-binding protein ParR</fullName>
    </recommendedName>
</protein>